<sequence length="53" mass="5801">MASFLMRRNHFDIRIPTADVLTFPAVSGVLFMGPEDEISPSQIAAKVGHNAPF</sequence>
<dbReference type="AlphaFoldDB" id="A0A5N6RQ31"/>
<evidence type="ECO:0000313" key="1">
    <source>
        <dbReference type="EMBL" id="KAE8124498.1"/>
    </source>
</evidence>
<organism evidence="1 2">
    <name type="scientific">Carpinus fangiana</name>
    <dbReference type="NCBI Taxonomy" id="176857"/>
    <lineage>
        <taxon>Eukaryota</taxon>
        <taxon>Viridiplantae</taxon>
        <taxon>Streptophyta</taxon>
        <taxon>Embryophyta</taxon>
        <taxon>Tracheophyta</taxon>
        <taxon>Spermatophyta</taxon>
        <taxon>Magnoliopsida</taxon>
        <taxon>eudicotyledons</taxon>
        <taxon>Gunneridae</taxon>
        <taxon>Pentapetalae</taxon>
        <taxon>rosids</taxon>
        <taxon>fabids</taxon>
        <taxon>Fagales</taxon>
        <taxon>Betulaceae</taxon>
        <taxon>Carpinus</taxon>
    </lineage>
</organism>
<name>A0A5N6RQ31_9ROSI</name>
<reference evidence="1 2" key="1">
    <citation type="submission" date="2019-06" db="EMBL/GenBank/DDBJ databases">
        <title>A chromosomal-level reference genome of Carpinus fangiana (Coryloideae, Betulaceae).</title>
        <authorList>
            <person name="Yang X."/>
            <person name="Wang Z."/>
            <person name="Zhang L."/>
            <person name="Hao G."/>
            <person name="Liu J."/>
            <person name="Yang Y."/>
        </authorList>
    </citation>
    <scope>NUCLEOTIDE SEQUENCE [LARGE SCALE GENOMIC DNA]</scope>
    <source>
        <strain evidence="1">Cfa_2016G</strain>
        <tissue evidence="1">Leaf</tissue>
    </source>
</reference>
<gene>
    <name evidence="1" type="ORF">FH972_019377</name>
</gene>
<dbReference type="EMBL" id="CM017328">
    <property type="protein sequence ID" value="KAE8124498.1"/>
    <property type="molecule type" value="Genomic_DNA"/>
</dbReference>
<proteinExistence type="predicted"/>
<evidence type="ECO:0000313" key="2">
    <source>
        <dbReference type="Proteomes" id="UP000327013"/>
    </source>
</evidence>
<accession>A0A5N6RQ31</accession>
<protein>
    <submittedName>
        <fullName evidence="1">Uncharacterized protein</fullName>
    </submittedName>
</protein>
<dbReference type="Proteomes" id="UP000327013">
    <property type="component" value="Chromosome 8"/>
</dbReference>
<keyword evidence="2" id="KW-1185">Reference proteome</keyword>